<evidence type="ECO:0000313" key="3">
    <source>
        <dbReference type="Proteomes" id="UP000235786"/>
    </source>
</evidence>
<dbReference type="InterPro" id="IPR010730">
    <property type="entry name" value="HET"/>
</dbReference>
<organism evidence="2 3">
    <name type="scientific">Hyaloscypha variabilis (strain UAMH 11265 / GT02V1 / F)</name>
    <name type="common">Meliniomyces variabilis</name>
    <dbReference type="NCBI Taxonomy" id="1149755"/>
    <lineage>
        <taxon>Eukaryota</taxon>
        <taxon>Fungi</taxon>
        <taxon>Dikarya</taxon>
        <taxon>Ascomycota</taxon>
        <taxon>Pezizomycotina</taxon>
        <taxon>Leotiomycetes</taxon>
        <taxon>Helotiales</taxon>
        <taxon>Hyaloscyphaceae</taxon>
        <taxon>Hyaloscypha</taxon>
        <taxon>Hyaloscypha variabilis</taxon>
    </lineage>
</organism>
<name>A0A2J6RF54_HYAVF</name>
<reference evidence="2 3" key="1">
    <citation type="submission" date="2016-04" db="EMBL/GenBank/DDBJ databases">
        <title>A degradative enzymes factory behind the ericoid mycorrhizal symbiosis.</title>
        <authorList>
            <consortium name="DOE Joint Genome Institute"/>
            <person name="Martino E."/>
            <person name="Morin E."/>
            <person name="Grelet G."/>
            <person name="Kuo A."/>
            <person name="Kohler A."/>
            <person name="Daghino S."/>
            <person name="Barry K."/>
            <person name="Choi C."/>
            <person name="Cichocki N."/>
            <person name="Clum A."/>
            <person name="Copeland A."/>
            <person name="Hainaut M."/>
            <person name="Haridas S."/>
            <person name="Labutti K."/>
            <person name="Lindquist E."/>
            <person name="Lipzen A."/>
            <person name="Khouja H.-R."/>
            <person name="Murat C."/>
            <person name="Ohm R."/>
            <person name="Olson A."/>
            <person name="Spatafora J."/>
            <person name="Veneault-Fourrey C."/>
            <person name="Henrissat B."/>
            <person name="Grigoriev I."/>
            <person name="Martin F."/>
            <person name="Perotto S."/>
        </authorList>
    </citation>
    <scope>NUCLEOTIDE SEQUENCE [LARGE SCALE GENOMIC DNA]</scope>
    <source>
        <strain evidence="2 3">F</strain>
    </source>
</reference>
<dbReference type="InterPro" id="IPR052895">
    <property type="entry name" value="HetReg/Transcr_Mod"/>
</dbReference>
<evidence type="ECO:0000259" key="1">
    <source>
        <dbReference type="Pfam" id="PF06985"/>
    </source>
</evidence>
<evidence type="ECO:0000313" key="2">
    <source>
        <dbReference type="EMBL" id="PMD37154.1"/>
    </source>
</evidence>
<protein>
    <submittedName>
        <fullName evidence="2">HET-domain-containing protein</fullName>
    </submittedName>
</protein>
<dbReference type="Proteomes" id="UP000235786">
    <property type="component" value="Unassembled WGS sequence"/>
</dbReference>
<keyword evidence="3" id="KW-1185">Reference proteome</keyword>
<proteinExistence type="predicted"/>
<dbReference type="PANTHER" id="PTHR24148">
    <property type="entry name" value="ANKYRIN REPEAT DOMAIN-CONTAINING PROTEIN 39 HOMOLOG-RELATED"/>
    <property type="match status" value="1"/>
</dbReference>
<dbReference type="EMBL" id="KZ613949">
    <property type="protein sequence ID" value="PMD37154.1"/>
    <property type="molecule type" value="Genomic_DNA"/>
</dbReference>
<gene>
    <name evidence="2" type="ORF">L207DRAFT_463374</name>
</gene>
<dbReference type="OrthoDB" id="2157530at2759"/>
<dbReference type="AlphaFoldDB" id="A0A2J6RF54"/>
<accession>A0A2J6RF54</accession>
<sequence>MDKHTYEYKRLESKDHIRVLILDPSQDSSAPLQCSIKQQELETAEEPYECISYTWGSQTLAHDLYCDDGSIVEITANLHSALSRFRSNSRSRCLWADAVCINQADSEEKSEQIPLMPRIYRNASRVLVWLGSGIDGEGETVRSLVRLGRQLDRLSFNSSQDQETVQRVESQLSEAQESIRKFFQLPWFGRRWVVQEAVLNPDVVFYCGLTEISWPRLYLAFEALPDYIWNDNSGSRVHKSLQKLGDLWRAYSYLSRKAVSSE</sequence>
<feature type="domain" description="Heterokaryon incompatibility" evidence="1">
    <location>
        <begin position="48"/>
        <end position="196"/>
    </location>
</feature>
<dbReference type="Pfam" id="PF06985">
    <property type="entry name" value="HET"/>
    <property type="match status" value="1"/>
</dbReference>
<dbReference type="STRING" id="1149755.A0A2J6RF54"/>
<dbReference type="PANTHER" id="PTHR24148:SF80">
    <property type="entry name" value="HETEROKARYON INCOMPATIBILITY DOMAIN-CONTAINING PROTEIN"/>
    <property type="match status" value="1"/>
</dbReference>
<feature type="non-terminal residue" evidence="2">
    <location>
        <position position="262"/>
    </location>
</feature>